<name>A0A1X2GDM9_9FUNG</name>
<evidence type="ECO:0000313" key="1">
    <source>
        <dbReference type="EMBL" id="ORX51281.1"/>
    </source>
</evidence>
<proteinExistence type="predicted"/>
<dbReference type="Proteomes" id="UP000242146">
    <property type="component" value="Unassembled WGS sequence"/>
</dbReference>
<comment type="caution">
    <text evidence="1">The sequence shown here is derived from an EMBL/GenBank/DDBJ whole genome shotgun (WGS) entry which is preliminary data.</text>
</comment>
<accession>A0A1X2GDM9</accession>
<dbReference type="EMBL" id="MCGT01000021">
    <property type="protein sequence ID" value="ORX51281.1"/>
    <property type="molecule type" value="Genomic_DNA"/>
</dbReference>
<protein>
    <submittedName>
        <fullName evidence="1">Uncharacterized protein</fullName>
    </submittedName>
</protein>
<organism evidence="1 2">
    <name type="scientific">Hesseltinella vesiculosa</name>
    <dbReference type="NCBI Taxonomy" id="101127"/>
    <lineage>
        <taxon>Eukaryota</taxon>
        <taxon>Fungi</taxon>
        <taxon>Fungi incertae sedis</taxon>
        <taxon>Mucoromycota</taxon>
        <taxon>Mucoromycotina</taxon>
        <taxon>Mucoromycetes</taxon>
        <taxon>Mucorales</taxon>
        <taxon>Cunninghamellaceae</taxon>
        <taxon>Hesseltinella</taxon>
    </lineage>
</organism>
<keyword evidence="2" id="KW-1185">Reference proteome</keyword>
<dbReference type="AlphaFoldDB" id="A0A1X2GDM9"/>
<evidence type="ECO:0000313" key="2">
    <source>
        <dbReference type="Proteomes" id="UP000242146"/>
    </source>
</evidence>
<reference evidence="1 2" key="1">
    <citation type="submission" date="2016-07" db="EMBL/GenBank/DDBJ databases">
        <title>Pervasive Adenine N6-methylation of Active Genes in Fungi.</title>
        <authorList>
            <consortium name="DOE Joint Genome Institute"/>
            <person name="Mondo S.J."/>
            <person name="Dannebaum R.O."/>
            <person name="Kuo R.C."/>
            <person name="Labutti K."/>
            <person name="Haridas S."/>
            <person name="Kuo A."/>
            <person name="Salamov A."/>
            <person name="Ahrendt S.R."/>
            <person name="Lipzen A."/>
            <person name="Sullivan W."/>
            <person name="Andreopoulos W.B."/>
            <person name="Clum A."/>
            <person name="Lindquist E."/>
            <person name="Daum C."/>
            <person name="Ramamoorthy G.K."/>
            <person name="Gryganskyi A."/>
            <person name="Culley D."/>
            <person name="Magnuson J.K."/>
            <person name="James T.Y."/>
            <person name="O'Malley M.A."/>
            <person name="Stajich J.E."/>
            <person name="Spatafora J.W."/>
            <person name="Visel A."/>
            <person name="Grigoriev I.V."/>
        </authorList>
    </citation>
    <scope>NUCLEOTIDE SEQUENCE [LARGE SCALE GENOMIC DNA]</scope>
    <source>
        <strain evidence="1 2">NRRL 3301</strain>
    </source>
</reference>
<gene>
    <name evidence="1" type="ORF">DM01DRAFT_1337331</name>
</gene>
<sequence length="299" mass="33366">MDAPFIELPPLQQAIATASYHPREESKTPPVRHFELEPSDLDVRLSPSPSYPALQNQYTNIIDLRDVMACQRAYRCSPSDNYILSLVEIANKHGFTKSTFDDLKSIYPHASDDDLPVSFHRAFKKLGHLYPSPFIKSYCPSCLTPYEPTETSRCVNPQCGTSTAVTNSSNNPLLIVEYQLPSRHLAALLANDSTRSLLQKIHPSTNQGVAFADDSTDVAISLFIDDFNASKKVYRADKMTMVLMIIFAFDPALRHHLEHMVPVAVLPFASNGKQSRLMLSMLLAPLLTTSYNLNMTCVS</sequence>